<evidence type="ECO:0000256" key="6">
    <source>
        <dbReference type="ARBA" id="ARBA00022691"/>
    </source>
</evidence>
<dbReference type="OrthoDB" id="9806637at2"/>
<feature type="binding site" evidence="7">
    <location>
        <begin position="33"/>
        <end position="35"/>
    </location>
    <ligand>
        <name>S-adenosyl-L-methionine</name>
        <dbReference type="ChEBI" id="CHEBI:59789"/>
    </ligand>
</feature>
<dbReference type="EC" id="2.1.1.199" evidence="7"/>
<comment type="function">
    <text evidence="7">Specifically methylates the N4 position of cytidine in position 1402 (C1402) of 16S rRNA.</text>
</comment>
<dbReference type="Gene3D" id="1.10.150.170">
    <property type="entry name" value="Putative methyltransferase TM0872, insert domain"/>
    <property type="match status" value="1"/>
</dbReference>
<comment type="similarity">
    <text evidence="1 7">Belongs to the methyltransferase superfamily. RsmH family.</text>
</comment>
<evidence type="ECO:0000313" key="8">
    <source>
        <dbReference type="EMBL" id="RXJ85512.1"/>
    </source>
</evidence>
<gene>
    <name evidence="7" type="primary">rsmH</name>
    <name evidence="8" type="ORF">CRU90_02735</name>
</gene>
<dbReference type="NCBIfam" id="TIGR00006">
    <property type="entry name" value="16S rRNA (cytosine(1402)-N(4))-methyltransferase RsmH"/>
    <property type="match status" value="1"/>
</dbReference>
<keyword evidence="5 7" id="KW-0808">Transferase</keyword>
<protein>
    <recommendedName>
        <fullName evidence="7">Ribosomal RNA small subunit methyltransferase H</fullName>
        <ecNumber evidence="7">2.1.1.199</ecNumber>
    </recommendedName>
    <alternativeName>
        <fullName evidence="7">16S rRNA m(4)C1402 methyltransferase</fullName>
    </alternativeName>
    <alternativeName>
        <fullName evidence="7">rRNA (cytosine-N(4)-)-methyltransferase RsmH</fullName>
    </alternativeName>
</protein>
<evidence type="ECO:0000256" key="2">
    <source>
        <dbReference type="ARBA" id="ARBA00022490"/>
    </source>
</evidence>
<comment type="catalytic activity">
    <reaction evidence="7">
        <text>cytidine(1402) in 16S rRNA + S-adenosyl-L-methionine = N(4)-methylcytidine(1402) in 16S rRNA + S-adenosyl-L-homocysteine + H(+)</text>
        <dbReference type="Rhea" id="RHEA:42928"/>
        <dbReference type="Rhea" id="RHEA-COMP:10286"/>
        <dbReference type="Rhea" id="RHEA-COMP:10287"/>
        <dbReference type="ChEBI" id="CHEBI:15378"/>
        <dbReference type="ChEBI" id="CHEBI:57856"/>
        <dbReference type="ChEBI" id="CHEBI:59789"/>
        <dbReference type="ChEBI" id="CHEBI:74506"/>
        <dbReference type="ChEBI" id="CHEBI:82748"/>
        <dbReference type="EC" id="2.1.1.199"/>
    </reaction>
</comment>
<dbReference type="InterPro" id="IPR023397">
    <property type="entry name" value="SAM-dep_MeTrfase_MraW_recog"/>
</dbReference>
<dbReference type="HAMAP" id="MF_01007">
    <property type="entry name" value="16SrRNA_methyltr_H"/>
    <property type="match status" value="1"/>
</dbReference>
<dbReference type="GO" id="GO:0071424">
    <property type="term" value="F:rRNA (cytosine-N4-)-methyltransferase activity"/>
    <property type="evidence" value="ECO:0007669"/>
    <property type="project" value="UniProtKB-UniRule"/>
</dbReference>
<feature type="binding site" evidence="7">
    <location>
        <position position="79"/>
    </location>
    <ligand>
        <name>S-adenosyl-L-methionine</name>
        <dbReference type="ChEBI" id="CHEBI:59789"/>
    </ligand>
</feature>
<keyword evidence="2 7" id="KW-0963">Cytoplasm</keyword>
<evidence type="ECO:0000313" key="9">
    <source>
        <dbReference type="Proteomes" id="UP000290870"/>
    </source>
</evidence>
<feature type="binding site" evidence="7">
    <location>
        <position position="104"/>
    </location>
    <ligand>
        <name>S-adenosyl-L-methionine</name>
        <dbReference type="ChEBI" id="CHEBI:59789"/>
    </ligand>
</feature>
<proteinExistence type="inferred from homology"/>
<evidence type="ECO:0000256" key="4">
    <source>
        <dbReference type="ARBA" id="ARBA00022603"/>
    </source>
</evidence>
<dbReference type="InterPro" id="IPR029063">
    <property type="entry name" value="SAM-dependent_MTases_sf"/>
</dbReference>
<dbReference type="GO" id="GO:0005737">
    <property type="term" value="C:cytoplasm"/>
    <property type="evidence" value="ECO:0007669"/>
    <property type="project" value="UniProtKB-SubCell"/>
</dbReference>
<comment type="subcellular location">
    <subcellularLocation>
        <location evidence="7">Cytoplasm</location>
    </subcellularLocation>
</comment>
<dbReference type="EMBL" id="PDJZ01000002">
    <property type="protein sequence ID" value="RXJ85512.1"/>
    <property type="molecule type" value="Genomic_DNA"/>
</dbReference>
<reference evidence="8 9" key="1">
    <citation type="submission" date="2017-10" db="EMBL/GenBank/DDBJ databases">
        <title>Genomics of the genus Arcobacter.</title>
        <authorList>
            <person name="Perez-Cataluna A."/>
            <person name="Figueras M.J."/>
        </authorList>
    </citation>
    <scope>NUCLEOTIDE SEQUENCE [LARGE SCALE GENOMIC DNA]</scope>
    <source>
        <strain evidence="8 9">F26</strain>
    </source>
</reference>
<accession>A0A4Q0ZH99</accession>
<keyword evidence="6 7" id="KW-0949">S-adenosyl-L-methionine</keyword>
<dbReference type="AlphaFoldDB" id="A0A4Q0ZH99"/>
<evidence type="ECO:0000256" key="3">
    <source>
        <dbReference type="ARBA" id="ARBA00022552"/>
    </source>
</evidence>
<dbReference type="Gene3D" id="3.40.50.150">
    <property type="entry name" value="Vaccinia Virus protein VP39"/>
    <property type="match status" value="1"/>
</dbReference>
<dbReference type="SUPFAM" id="SSF81799">
    <property type="entry name" value="Putative methyltransferase TM0872, insert domain"/>
    <property type="match status" value="1"/>
</dbReference>
<organism evidence="8 9">
    <name type="scientific">Arcobacter cloacae</name>
    <dbReference type="NCBI Taxonomy" id="1054034"/>
    <lineage>
        <taxon>Bacteria</taxon>
        <taxon>Pseudomonadati</taxon>
        <taxon>Campylobacterota</taxon>
        <taxon>Epsilonproteobacteria</taxon>
        <taxon>Campylobacterales</taxon>
        <taxon>Arcobacteraceae</taxon>
        <taxon>Arcobacter</taxon>
    </lineage>
</organism>
<dbReference type="RefSeq" id="WP_128985738.1">
    <property type="nucleotide sequence ID" value="NZ_PDJZ01000002.1"/>
</dbReference>
<evidence type="ECO:0000256" key="5">
    <source>
        <dbReference type="ARBA" id="ARBA00022679"/>
    </source>
</evidence>
<evidence type="ECO:0000256" key="7">
    <source>
        <dbReference type="HAMAP-Rule" id="MF_01007"/>
    </source>
</evidence>
<keyword evidence="4 7" id="KW-0489">Methyltransferase</keyword>
<dbReference type="PIRSF" id="PIRSF004486">
    <property type="entry name" value="MraW"/>
    <property type="match status" value="1"/>
</dbReference>
<name>A0A4Q0ZH99_9BACT</name>
<dbReference type="PANTHER" id="PTHR11265">
    <property type="entry name" value="S-ADENOSYL-METHYLTRANSFERASE MRAW"/>
    <property type="match status" value="1"/>
</dbReference>
<comment type="caution">
    <text evidence="8">The sequence shown here is derived from an EMBL/GenBank/DDBJ whole genome shotgun (WGS) entry which is preliminary data.</text>
</comment>
<keyword evidence="3 7" id="KW-0698">rRNA processing</keyword>
<dbReference type="SUPFAM" id="SSF53335">
    <property type="entry name" value="S-adenosyl-L-methionine-dependent methyltransferases"/>
    <property type="match status" value="1"/>
</dbReference>
<dbReference type="PANTHER" id="PTHR11265:SF0">
    <property type="entry name" value="12S RRNA N4-METHYLCYTIDINE METHYLTRANSFERASE"/>
    <property type="match status" value="1"/>
</dbReference>
<dbReference type="Proteomes" id="UP000290870">
    <property type="component" value="Unassembled WGS sequence"/>
</dbReference>
<feature type="binding site" evidence="7">
    <location>
        <position position="52"/>
    </location>
    <ligand>
        <name>S-adenosyl-L-methionine</name>
        <dbReference type="ChEBI" id="CHEBI:59789"/>
    </ligand>
</feature>
<dbReference type="Pfam" id="PF01795">
    <property type="entry name" value="Methyltransf_5"/>
    <property type="match status" value="1"/>
</dbReference>
<feature type="binding site" evidence="7">
    <location>
        <position position="97"/>
    </location>
    <ligand>
        <name>S-adenosyl-L-methionine</name>
        <dbReference type="ChEBI" id="CHEBI:59789"/>
    </ligand>
</feature>
<evidence type="ECO:0000256" key="1">
    <source>
        <dbReference type="ARBA" id="ARBA00010396"/>
    </source>
</evidence>
<dbReference type="GO" id="GO:0070475">
    <property type="term" value="P:rRNA base methylation"/>
    <property type="evidence" value="ECO:0007669"/>
    <property type="project" value="UniProtKB-UniRule"/>
</dbReference>
<dbReference type="InterPro" id="IPR002903">
    <property type="entry name" value="RsmH"/>
</dbReference>
<sequence>MNIPHIPVLYNETLDAFKDINDGYIIDCTTGFAGHSNGLLTQNENVKLICNDQDDEALIFSKNRLKDFENRVIFNKGNFEHVIKTFKDYEIRGVLADIGVSSLQLDKLERGFGFESETLDMRMNQNQSLDAATVVNTYSQAELERVFKEYGEVREYKKVASLIVNNRPFTSAKQISELLSKKMSKGKIHPATLPFQGIRIEVNDELGVLERLFDSLEEAKLKNCIVAIISFHSLEDRIVKNYFKKWSKSCICPEGVFRCECGNNHALGKIITKKPIIPTALEIKQNPRSRSSKLRIFKFD</sequence>